<dbReference type="AlphaFoldDB" id="A0A176VD52"/>
<dbReference type="PANTHER" id="PTHR46352:SF1">
    <property type="entry name" value="PROTEIN SENSITIVE TO PROTON RHIZOTOXICITY 1"/>
    <property type="match status" value="1"/>
</dbReference>
<feature type="domain" description="C2H2-type" evidence="11">
    <location>
        <begin position="492"/>
        <end position="519"/>
    </location>
</feature>
<gene>
    <name evidence="12" type="ORF">AXG93_2556s1210</name>
</gene>
<evidence type="ECO:0000256" key="1">
    <source>
        <dbReference type="ARBA" id="ARBA00004123"/>
    </source>
</evidence>
<dbReference type="SMART" id="SM00355">
    <property type="entry name" value="ZnF_C2H2"/>
    <property type="match status" value="3"/>
</dbReference>
<evidence type="ECO:0000256" key="3">
    <source>
        <dbReference type="ARBA" id="ARBA00022737"/>
    </source>
</evidence>
<dbReference type="Pfam" id="PF23118">
    <property type="entry name" value="zf-C2H2_STOP2_C"/>
    <property type="match status" value="1"/>
</dbReference>
<dbReference type="InterPro" id="IPR036236">
    <property type="entry name" value="Znf_C2H2_sf"/>
</dbReference>
<evidence type="ECO:0000256" key="4">
    <source>
        <dbReference type="ARBA" id="ARBA00022771"/>
    </source>
</evidence>
<keyword evidence="5" id="KW-0862">Zinc</keyword>
<organism evidence="12 13">
    <name type="scientific">Marchantia polymorpha subsp. ruderalis</name>
    <dbReference type="NCBI Taxonomy" id="1480154"/>
    <lineage>
        <taxon>Eukaryota</taxon>
        <taxon>Viridiplantae</taxon>
        <taxon>Streptophyta</taxon>
        <taxon>Embryophyta</taxon>
        <taxon>Marchantiophyta</taxon>
        <taxon>Marchantiopsida</taxon>
        <taxon>Marchantiidae</taxon>
        <taxon>Marchantiales</taxon>
        <taxon>Marchantiaceae</taxon>
        <taxon>Marchantia</taxon>
    </lineage>
</organism>
<sequence>MLEASQDIERLMSERLDPNPFIGRPEAFWSLKKSRSRCTRVGPCRQFHDAWPAAIKTSLSVLSFANLAESRKLQMAEFPHFRQKMEDTSHNPFSSSAAASMNFSMGRMHPQQAHSHGQPPIMRQTFSQVHASANASSIGARNAGRRPEAGNMQDGINPQMGHGHPGVHASLGLNHQQQQQNHQNHQNHLNLQQFMEIGQVHMLSGDGASGGAGKGGQFAIGDPNLHAALADIQQKINKMQEIVRMNGEGVQTNLQQQQQVASAVSLISQVTAAISEGMLNQNQTQNLSMSDSSQLSHLFGACSSSTGFNFFDHPGSSPVNADMVVGNNNAFSSLPGRMGGNNHDQNTNNLNALGHGQSSMSGTPSATAGDPIFGHGAVTTGSGSSVHPSETVGVGNLRQPPPFNNRMAARPGAGSGMNGSGKASINRSSPGVMVPSNSASGSHGSEDQEMGVRSRGGASRDDFDDGEGENLVDGSYQLVELDDQEILAEHTHFCNLCGKGFKRDANLRMHMRSHGDEYKTPEALARPQKPIDEQTPEIPKRFSCPHVGCKRNVKHRKFQPLKSLLCVKNHYRRSHCAKNLACSKCKVKKFSVVADLKTHEKHCGCDKWQCSCGTTFSRKDKLFGHVSLFVGHSPAALPLPENLAENSAGSLEIVDMAPVGSNVDSGLAESTSMVQQGLDSQVSGGYVNWTHQLF</sequence>
<evidence type="ECO:0000313" key="12">
    <source>
        <dbReference type="EMBL" id="OAE18848.1"/>
    </source>
</evidence>
<dbReference type="GO" id="GO:0010044">
    <property type="term" value="P:response to aluminum ion"/>
    <property type="evidence" value="ECO:0007669"/>
    <property type="project" value="InterPro"/>
</dbReference>
<evidence type="ECO:0000256" key="7">
    <source>
        <dbReference type="ARBA" id="ARBA00023163"/>
    </source>
</evidence>
<keyword evidence="3" id="KW-0677">Repeat</keyword>
<accession>A0A176VD52</accession>
<proteinExistence type="predicted"/>
<keyword evidence="4 9" id="KW-0863">Zinc-finger</keyword>
<evidence type="ECO:0000259" key="11">
    <source>
        <dbReference type="PROSITE" id="PS50157"/>
    </source>
</evidence>
<evidence type="ECO:0000256" key="10">
    <source>
        <dbReference type="SAM" id="MobiDB-lite"/>
    </source>
</evidence>
<dbReference type="SUPFAM" id="SSF57667">
    <property type="entry name" value="beta-beta-alpha zinc fingers"/>
    <property type="match status" value="1"/>
</dbReference>
<evidence type="ECO:0000256" key="8">
    <source>
        <dbReference type="ARBA" id="ARBA00023242"/>
    </source>
</evidence>
<dbReference type="Proteomes" id="UP000077202">
    <property type="component" value="Unassembled WGS sequence"/>
</dbReference>
<dbReference type="PROSITE" id="PS00028">
    <property type="entry name" value="ZINC_FINGER_C2H2_1"/>
    <property type="match status" value="1"/>
</dbReference>
<keyword evidence="2" id="KW-0479">Metal-binding</keyword>
<keyword evidence="13" id="KW-1185">Reference proteome</keyword>
<dbReference type="PROSITE" id="PS50157">
    <property type="entry name" value="ZINC_FINGER_C2H2_2"/>
    <property type="match status" value="1"/>
</dbReference>
<dbReference type="InterPro" id="IPR013087">
    <property type="entry name" value="Znf_C2H2_type"/>
</dbReference>
<evidence type="ECO:0000256" key="2">
    <source>
        <dbReference type="ARBA" id="ARBA00022723"/>
    </source>
</evidence>
<feature type="region of interest" description="Disordered" evidence="10">
    <location>
        <begin position="356"/>
        <end position="375"/>
    </location>
</feature>
<evidence type="ECO:0000256" key="6">
    <source>
        <dbReference type="ARBA" id="ARBA00023015"/>
    </source>
</evidence>
<dbReference type="GO" id="GO:0008270">
    <property type="term" value="F:zinc ion binding"/>
    <property type="evidence" value="ECO:0007669"/>
    <property type="project" value="UniProtKB-KW"/>
</dbReference>
<dbReference type="Gene3D" id="3.30.160.60">
    <property type="entry name" value="Classic Zinc Finger"/>
    <property type="match status" value="1"/>
</dbReference>
<name>A0A176VD52_MARPO</name>
<dbReference type="GO" id="GO:0010447">
    <property type="term" value="P:response to acidic pH"/>
    <property type="evidence" value="ECO:0007669"/>
    <property type="project" value="InterPro"/>
</dbReference>
<comment type="subcellular location">
    <subcellularLocation>
        <location evidence="1">Nucleus</location>
    </subcellularLocation>
</comment>
<evidence type="ECO:0000256" key="5">
    <source>
        <dbReference type="ARBA" id="ARBA00022833"/>
    </source>
</evidence>
<feature type="compositionally biased region" description="Polar residues" evidence="10">
    <location>
        <begin position="356"/>
        <end position="366"/>
    </location>
</feature>
<dbReference type="InterPro" id="IPR044300">
    <property type="entry name" value="STOP1/2"/>
</dbReference>
<evidence type="ECO:0000256" key="9">
    <source>
        <dbReference type="PROSITE-ProRule" id="PRU00042"/>
    </source>
</evidence>
<evidence type="ECO:0000313" key="13">
    <source>
        <dbReference type="Proteomes" id="UP000077202"/>
    </source>
</evidence>
<reference evidence="12" key="1">
    <citation type="submission" date="2016-03" db="EMBL/GenBank/DDBJ databases">
        <title>Mechanisms controlling the formation of the plant cell surface in tip-growing cells are functionally conserved among land plants.</title>
        <authorList>
            <person name="Honkanen S."/>
            <person name="Jones V.A."/>
            <person name="Morieri G."/>
            <person name="Champion C."/>
            <person name="Hetherington A.J."/>
            <person name="Kelly S."/>
            <person name="Saint-Marcoux D."/>
            <person name="Proust H."/>
            <person name="Prescott H."/>
            <person name="Dolan L."/>
        </authorList>
    </citation>
    <scope>NUCLEOTIDE SEQUENCE [LARGE SCALE GENOMIC DNA]</scope>
    <source>
        <tissue evidence="12">Whole gametophyte</tissue>
    </source>
</reference>
<dbReference type="InterPro" id="IPR058196">
    <property type="entry name" value="zf-C2H2_STOP1/2_C"/>
</dbReference>
<feature type="compositionally biased region" description="Polar residues" evidence="10">
    <location>
        <begin position="421"/>
        <end position="443"/>
    </location>
</feature>
<feature type="compositionally biased region" description="Polar residues" evidence="10">
    <location>
        <begin position="129"/>
        <end position="139"/>
    </location>
</feature>
<dbReference type="EMBL" id="LVLJ01003999">
    <property type="protein sequence ID" value="OAE18848.1"/>
    <property type="molecule type" value="Genomic_DNA"/>
</dbReference>
<dbReference type="PANTHER" id="PTHR46352">
    <property type="entry name" value="PROTEIN SENSITIVE TO PROTON RHIZOTOXICITY 1"/>
    <property type="match status" value="1"/>
</dbReference>
<dbReference type="Pfam" id="PF23115">
    <property type="entry name" value="zf-C2H2_STOP2_3rd"/>
    <property type="match status" value="1"/>
</dbReference>
<comment type="caution">
    <text evidence="12">The sequence shown here is derived from an EMBL/GenBank/DDBJ whole genome shotgun (WGS) entry which is preliminary data.</text>
</comment>
<dbReference type="InterPro" id="IPR059161">
    <property type="entry name" value="Znf-C2H2_STOP1/2_3rd"/>
</dbReference>
<keyword evidence="7" id="KW-0804">Transcription</keyword>
<feature type="region of interest" description="Disordered" evidence="10">
    <location>
        <begin position="129"/>
        <end position="170"/>
    </location>
</feature>
<feature type="region of interest" description="Disordered" evidence="10">
    <location>
        <begin position="380"/>
        <end position="470"/>
    </location>
</feature>
<keyword evidence="8" id="KW-0539">Nucleus</keyword>
<protein>
    <recommendedName>
        <fullName evidence="11">C2H2-type domain-containing protein</fullName>
    </recommendedName>
</protein>
<keyword evidence="6" id="KW-0805">Transcription regulation</keyword>